<evidence type="ECO:0000256" key="1">
    <source>
        <dbReference type="SAM" id="MobiDB-lite"/>
    </source>
</evidence>
<sequence length="163" mass="18167">MSRAIASARQRRAGITPTEPATVNPPKPAEPSGLTIHQVISLVDSRLVKLEKFMNESKENGERHVHFSQEPSPSSDEEGVVDISTILEDFNTRFVMLAEEISTLKDSLLKLQTYTMEVNRMLLEERVTPETVETTSMSYPDINSSTFVIGNPAEEEENKASTD</sequence>
<feature type="region of interest" description="Disordered" evidence="1">
    <location>
        <begin position="1"/>
        <end position="33"/>
    </location>
</feature>
<feature type="region of interest" description="Disordered" evidence="1">
    <location>
        <begin position="143"/>
        <end position="163"/>
    </location>
</feature>
<name>A0A6C0DWM7_9ZZZZ</name>
<reference evidence="2" key="1">
    <citation type="journal article" date="2020" name="Nature">
        <title>Giant virus diversity and host interactions through global metagenomics.</title>
        <authorList>
            <person name="Schulz F."/>
            <person name="Roux S."/>
            <person name="Paez-Espino D."/>
            <person name="Jungbluth S."/>
            <person name="Walsh D.A."/>
            <person name="Denef V.J."/>
            <person name="McMahon K.D."/>
            <person name="Konstantinidis K.T."/>
            <person name="Eloe-Fadrosh E.A."/>
            <person name="Kyrpides N.C."/>
            <person name="Woyke T."/>
        </authorList>
    </citation>
    <scope>NUCLEOTIDE SEQUENCE</scope>
    <source>
        <strain evidence="2">GVMAG-M-3300023174-92</strain>
    </source>
</reference>
<protein>
    <submittedName>
        <fullName evidence="2">Uncharacterized protein</fullName>
    </submittedName>
</protein>
<dbReference type="EMBL" id="MN739690">
    <property type="protein sequence ID" value="QHT21366.1"/>
    <property type="molecule type" value="Genomic_DNA"/>
</dbReference>
<dbReference type="AlphaFoldDB" id="A0A6C0DWM7"/>
<organism evidence="2">
    <name type="scientific">viral metagenome</name>
    <dbReference type="NCBI Taxonomy" id="1070528"/>
    <lineage>
        <taxon>unclassified sequences</taxon>
        <taxon>metagenomes</taxon>
        <taxon>organismal metagenomes</taxon>
    </lineage>
</organism>
<evidence type="ECO:0000313" key="2">
    <source>
        <dbReference type="EMBL" id="QHT21366.1"/>
    </source>
</evidence>
<feature type="region of interest" description="Disordered" evidence="1">
    <location>
        <begin position="59"/>
        <end position="78"/>
    </location>
</feature>
<proteinExistence type="predicted"/>
<accession>A0A6C0DWM7</accession>